<dbReference type="InterPro" id="IPR029752">
    <property type="entry name" value="D-isomer_DH_CS1"/>
</dbReference>
<protein>
    <submittedName>
        <fullName evidence="6">D-2-hydroxyacid dehydrogenase</fullName>
    </submittedName>
</protein>
<evidence type="ECO:0000313" key="7">
    <source>
        <dbReference type="Proteomes" id="UP001596447"/>
    </source>
</evidence>
<dbReference type="Gene3D" id="3.40.50.720">
    <property type="entry name" value="NAD(P)-binding Rossmann-like Domain"/>
    <property type="match status" value="2"/>
</dbReference>
<evidence type="ECO:0000259" key="5">
    <source>
        <dbReference type="Pfam" id="PF02826"/>
    </source>
</evidence>
<comment type="caution">
    <text evidence="6">The sequence shown here is derived from an EMBL/GenBank/DDBJ whole genome shotgun (WGS) entry which is preliminary data.</text>
</comment>
<dbReference type="CDD" id="cd05300">
    <property type="entry name" value="2-Hacid_dh_1"/>
    <property type="match status" value="1"/>
</dbReference>
<dbReference type="FunFam" id="3.40.50.720:FF:000363">
    <property type="entry name" value="D-isomer specific 2-hydroxyacid dehydrogenase"/>
    <property type="match status" value="1"/>
</dbReference>
<sequence>MADTDADHPRILVPHHVRDSAARTLDAELTDRLGEDVVVTTDTPAETVAAAEDAAVVVADHYDADLFDAAPDLRWVQAVSAGVDDYDLDALRERDVVLTNASGVHAEPIAEQVLGSLLTFARNIHTGIQQQEEGVWEAYGGHELRDATVGVVGLGAIGGRVAEHCDALGVEVIGTKRDPSTAPDAVDEVYGPDDLDAMLARSDYLVLACPLTEETRGLVGREELEVLPEQAVLVNVARGEIVDQDALVEALQNRRIRGAALDVFEEEPLPQTSPLWDLSRAVVTPHMAGSTPHYYERVAAIVARNYERFREGALDDFENRVV</sequence>
<dbReference type="PROSITE" id="PS00065">
    <property type="entry name" value="D_2_HYDROXYACID_DH_1"/>
    <property type="match status" value="1"/>
</dbReference>
<comment type="similarity">
    <text evidence="3">Belongs to the D-isomer specific 2-hydroxyacid dehydrogenase family.</text>
</comment>
<dbReference type="InterPro" id="IPR036291">
    <property type="entry name" value="NAD(P)-bd_dom_sf"/>
</dbReference>
<evidence type="ECO:0000256" key="2">
    <source>
        <dbReference type="ARBA" id="ARBA00023027"/>
    </source>
</evidence>
<dbReference type="GO" id="GO:0016491">
    <property type="term" value="F:oxidoreductase activity"/>
    <property type="evidence" value="ECO:0007669"/>
    <property type="project" value="UniProtKB-KW"/>
</dbReference>
<feature type="domain" description="D-isomer specific 2-hydroxyacid dehydrogenase NAD-binding" evidence="5">
    <location>
        <begin position="115"/>
        <end position="288"/>
    </location>
</feature>
<dbReference type="PANTHER" id="PTHR43333">
    <property type="entry name" value="2-HACID_DH_C DOMAIN-CONTAINING PROTEIN"/>
    <property type="match status" value="1"/>
</dbReference>
<evidence type="ECO:0000259" key="4">
    <source>
        <dbReference type="Pfam" id="PF00389"/>
    </source>
</evidence>
<dbReference type="Proteomes" id="UP001596447">
    <property type="component" value="Unassembled WGS sequence"/>
</dbReference>
<proteinExistence type="inferred from homology"/>
<organism evidence="6 7">
    <name type="scientific">Halospeciosus flavus</name>
    <dbReference type="NCBI Taxonomy" id="3032283"/>
    <lineage>
        <taxon>Archaea</taxon>
        <taxon>Methanobacteriati</taxon>
        <taxon>Methanobacteriota</taxon>
        <taxon>Stenosarchaea group</taxon>
        <taxon>Halobacteria</taxon>
        <taxon>Halobacteriales</taxon>
        <taxon>Halobacteriaceae</taxon>
        <taxon>Halospeciosus</taxon>
    </lineage>
</organism>
<dbReference type="Pfam" id="PF00389">
    <property type="entry name" value="2-Hacid_dh"/>
    <property type="match status" value="1"/>
</dbReference>
<dbReference type="SUPFAM" id="SSF51735">
    <property type="entry name" value="NAD(P)-binding Rossmann-fold domains"/>
    <property type="match status" value="1"/>
</dbReference>
<evidence type="ECO:0000256" key="1">
    <source>
        <dbReference type="ARBA" id="ARBA00023002"/>
    </source>
</evidence>
<keyword evidence="7" id="KW-1185">Reference proteome</keyword>
<name>A0ABD5Z8H9_9EURY</name>
<dbReference type="SUPFAM" id="SSF52283">
    <property type="entry name" value="Formate/glycerate dehydrogenase catalytic domain-like"/>
    <property type="match status" value="1"/>
</dbReference>
<dbReference type="EMBL" id="JBHTAR010000011">
    <property type="protein sequence ID" value="MFC7201481.1"/>
    <property type="molecule type" value="Genomic_DNA"/>
</dbReference>
<keyword evidence="2" id="KW-0520">NAD</keyword>
<dbReference type="InterPro" id="IPR006140">
    <property type="entry name" value="D-isomer_DH_NAD-bd"/>
</dbReference>
<accession>A0ABD5Z8H9</accession>
<dbReference type="AlphaFoldDB" id="A0ABD5Z8H9"/>
<evidence type="ECO:0000256" key="3">
    <source>
        <dbReference type="RuleBase" id="RU003719"/>
    </source>
</evidence>
<dbReference type="PANTHER" id="PTHR43333:SF1">
    <property type="entry name" value="D-ISOMER SPECIFIC 2-HYDROXYACID DEHYDROGENASE NAD-BINDING DOMAIN-CONTAINING PROTEIN"/>
    <property type="match status" value="1"/>
</dbReference>
<gene>
    <name evidence="6" type="ORF">ACFQJ9_19080</name>
</gene>
<feature type="domain" description="D-isomer specific 2-hydroxyacid dehydrogenase catalytic" evidence="4">
    <location>
        <begin position="27"/>
        <end position="312"/>
    </location>
</feature>
<reference evidence="6 7" key="1">
    <citation type="journal article" date="2019" name="Int. J. Syst. Evol. Microbiol.">
        <title>The Global Catalogue of Microorganisms (GCM) 10K type strain sequencing project: providing services to taxonomists for standard genome sequencing and annotation.</title>
        <authorList>
            <consortium name="The Broad Institute Genomics Platform"/>
            <consortium name="The Broad Institute Genome Sequencing Center for Infectious Disease"/>
            <person name="Wu L."/>
            <person name="Ma J."/>
        </authorList>
    </citation>
    <scope>NUCLEOTIDE SEQUENCE [LARGE SCALE GENOMIC DNA]</scope>
    <source>
        <strain evidence="6 7">XZGYJ-43</strain>
    </source>
</reference>
<dbReference type="RefSeq" id="WP_279528225.1">
    <property type="nucleotide sequence ID" value="NZ_CP122312.1"/>
</dbReference>
<evidence type="ECO:0000313" key="6">
    <source>
        <dbReference type="EMBL" id="MFC7201481.1"/>
    </source>
</evidence>
<dbReference type="InterPro" id="IPR006139">
    <property type="entry name" value="D-isomer_2_OHA_DH_cat_dom"/>
</dbReference>
<dbReference type="Pfam" id="PF02826">
    <property type="entry name" value="2-Hacid_dh_C"/>
    <property type="match status" value="1"/>
</dbReference>
<keyword evidence="1 3" id="KW-0560">Oxidoreductase</keyword>